<sequence length="97" mass="10938">MDSDGKRLGSSADYLNENYAILIEPTSAEALVNGLINAMHKFAQDEKLRSQLGNAGRERVQENFDWERKIDRILEIYDLATAMDIPAKIVNSVKPDE</sequence>
<dbReference type="Gene3D" id="3.40.50.2000">
    <property type="entry name" value="Glycogen Phosphorylase B"/>
    <property type="match status" value="1"/>
</dbReference>
<evidence type="ECO:0000313" key="1">
    <source>
        <dbReference type="EMBL" id="MBE9213302.1"/>
    </source>
</evidence>
<organism evidence="1 2">
    <name type="scientific">Plectonema cf. radiosum LEGE 06105</name>
    <dbReference type="NCBI Taxonomy" id="945769"/>
    <lineage>
        <taxon>Bacteria</taxon>
        <taxon>Bacillati</taxon>
        <taxon>Cyanobacteriota</taxon>
        <taxon>Cyanophyceae</taxon>
        <taxon>Oscillatoriophycideae</taxon>
        <taxon>Oscillatoriales</taxon>
        <taxon>Microcoleaceae</taxon>
        <taxon>Plectonema</taxon>
    </lineage>
</organism>
<evidence type="ECO:0000313" key="2">
    <source>
        <dbReference type="Proteomes" id="UP000620559"/>
    </source>
</evidence>
<keyword evidence="2" id="KW-1185">Reference proteome</keyword>
<accession>A0A8J7F1U3</accession>
<dbReference type="Proteomes" id="UP000620559">
    <property type="component" value="Unassembled WGS sequence"/>
</dbReference>
<dbReference type="SUPFAM" id="SSF53756">
    <property type="entry name" value="UDP-Glycosyltransferase/glycogen phosphorylase"/>
    <property type="match status" value="1"/>
</dbReference>
<proteinExistence type="predicted"/>
<protein>
    <submittedName>
        <fullName evidence="1">Glycosyltransferase</fullName>
    </submittedName>
</protein>
<name>A0A8J7F1U3_9CYAN</name>
<reference evidence="1" key="1">
    <citation type="submission" date="2020-10" db="EMBL/GenBank/DDBJ databases">
        <authorList>
            <person name="Castelo-Branco R."/>
            <person name="Eusebio N."/>
            <person name="Adriana R."/>
            <person name="Vieira A."/>
            <person name="Brugerolle De Fraissinette N."/>
            <person name="Rezende De Castro R."/>
            <person name="Schneider M.P."/>
            <person name="Vasconcelos V."/>
            <person name="Leao P.N."/>
        </authorList>
    </citation>
    <scope>NUCLEOTIDE SEQUENCE</scope>
    <source>
        <strain evidence="1">LEGE 06105</strain>
    </source>
</reference>
<comment type="caution">
    <text evidence="1">The sequence shown here is derived from an EMBL/GenBank/DDBJ whole genome shotgun (WGS) entry which is preliminary data.</text>
</comment>
<dbReference type="EMBL" id="JADEWL010000030">
    <property type="protein sequence ID" value="MBE9213302.1"/>
    <property type="molecule type" value="Genomic_DNA"/>
</dbReference>
<dbReference type="AlphaFoldDB" id="A0A8J7F1U3"/>
<gene>
    <name evidence="1" type="ORF">IQ247_11580</name>
</gene>